<reference evidence="2" key="1">
    <citation type="journal article" date="2016" name="Nat. Genet.">
        <title>A high-quality carrot genome assembly provides new insights into carotenoid accumulation and asterid genome evolution.</title>
        <authorList>
            <person name="Iorizzo M."/>
            <person name="Ellison S."/>
            <person name="Senalik D."/>
            <person name="Zeng P."/>
            <person name="Satapoomin P."/>
            <person name="Huang J."/>
            <person name="Bowman M."/>
            <person name="Iovene M."/>
            <person name="Sanseverino W."/>
            <person name="Cavagnaro P."/>
            <person name="Yildiz M."/>
            <person name="Macko-Podgorni A."/>
            <person name="Moranska E."/>
            <person name="Grzebelus E."/>
            <person name="Grzebelus D."/>
            <person name="Ashrafi H."/>
            <person name="Zheng Z."/>
            <person name="Cheng S."/>
            <person name="Spooner D."/>
            <person name="Van Deynze A."/>
            <person name="Simon P."/>
        </authorList>
    </citation>
    <scope>NUCLEOTIDE SEQUENCE</scope>
    <source>
        <tissue evidence="2">Leaf</tissue>
    </source>
</reference>
<dbReference type="Proteomes" id="UP000077755">
    <property type="component" value="Chromosome 4"/>
</dbReference>
<protein>
    <submittedName>
        <fullName evidence="2">Uncharacterized protein</fullName>
    </submittedName>
</protein>
<feature type="region of interest" description="Disordered" evidence="1">
    <location>
        <begin position="95"/>
        <end position="127"/>
    </location>
</feature>
<gene>
    <name evidence="2" type="ORF">DCAR_0417880</name>
</gene>
<feature type="compositionally biased region" description="Basic and acidic residues" evidence="1">
    <location>
        <begin position="95"/>
        <end position="108"/>
    </location>
</feature>
<evidence type="ECO:0000313" key="2">
    <source>
        <dbReference type="EMBL" id="WOG98537.1"/>
    </source>
</evidence>
<name>A0AAF1AZ66_DAUCS</name>
<accession>A0AAF1AZ66</accession>
<dbReference type="PANTHER" id="PTHR34572">
    <property type="entry name" value="GOLGIN FAMILY A PROTEIN"/>
    <property type="match status" value="1"/>
</dbReference>
<dbReference type="AlphaFoldDB" id="A0AAF1AZ66"/>
<evidence type="ECO:0000313" key="3">
    <source>
        <dbReference type="Proteomes" id="UP000077755"/>
    </source>
</evidence>
<keyword evidence="3" id="KW-1185">Reference proteome</keyword>
<dbReference type="EMBL" id="CP093346">
    <property type="protein sequence ID" value="WOG98537.1"/>
    <property type="molecule type" value="Genomic_DNA"/>
</dbReference>
<dbReference type="PANTHER" id="PTHR34572:SF8">
    <property type="entry name" value="(RAPE) HYPOTHETICAL PROTEIN"/>
    <property type="match status" value="1"/>
</dbReference>
<reference evidence="2" key="2">
    <citation type="submission" date="2022-03" db="EMBL/GenBank/DDBJ databases">
        <title>Draft title - Genomic analysis of global carrot germplasm unveils the trajectory of domestication and the origin of high carotenoid orange carrot.</title>
        <authorList>
            <person name="Iorizzo M."/>
            <person name="Ellison S."/>
            <person name="Senalik D."/>
            <person name="Macko-Podgorni A."/>
            <person name="Grzebelus D."/>
            <person name="Bostan H."/>
            <person name="Rolling W."/>
            <person name="Curaba J."/>
            <person name="Simon P."/>
        </authorList>
    </citation>
    <scope>NUCLEOTIDE SEQUENCE</scope>
    <source>
        <tissue evidence="2">Leaf</tissue>
    </source>
</reference>
<feature type="compositionally biased region" description="Polar residues" evidence="1">
    <location>
        <begin position="109"/>
        <end position="118"/>
    </location>
</feature>
<proteinExistence type="predicted"/>
<evidence type="ECO:0000256" key="1">
    <source>
        <dbReference type="SAM" id="MobiDB-lite"/>
    </source>
</evidence>
<sequence length="160" mass="18096">MEGVSSRLGRASSRYGGSAPVFTGPVRKWKKQWVHVSSPVSHSRSHHHHHNNNAPSLLLCRWTPVSATTDKPVKPEQELPRRKFRYAPIVGVDDLKKEVDKRGKDESVTSKNSQSSPRETARKGGIFRKQDIDSLFMEVSQFFIQASRNDQDDNSDGEDQ</sequence>
<organism evidence="2 3">
    <name type="scientific">Daucus carota subsp. sativus</name>
    <name type="common">Carrot</name>
    <dbReference type="NCBI Taxonomy" id="79200"/>
    <lineage>
        <taxon>Eukaryota</taxon>
        <taxon>Viridiplantae</taxon>
        <taxon>Streptophyta</taxon>
        <taxon>Embryophyta</taxon>
        <taxon>Tracheophyta</taxon>
        <taxon>Spermatophyta</taxon>
        <taxon>Magnoliopsida</taxon>
        <taxon>eudicotyledons</taxon>
        <taxon>Gunneridae</taxon>
        <taxon>Pentapetalae</taxon>
        <taxon>asterids</taxon>
        <taxon>campanulids</taxon>
        <taxon>Apiales</taxon>
        <taxon>Apiaceae</taxon>
        <taxon>Apioideae</taxon>
        <taxon>Scandiceae</taxon>
        <taxon>Daucinae</taxon>
        <taxon>Daucus</taxon>
        <taxon>Daucus sect. Daucus</taxon>
    </lineage>
</organism>
<feature type="region of interest" description="Disordered" evidence="1">
    <location>
        <begin position="1"/>
        <end position="21"/>
    </location>
</feature>